<accession>A0ACC3MSY2</accession>
<dbReference type="EMBL" id="JAUTXU010000167">
    <property type="protein sequence ID" value="KAK3701868.1"/>
    <property type="molecule type" value="Genomic_DNA"/>
</dbReference>
<evidence type="ECO:0000313" key="2">
    <source>
        <dbReference type="Proteomes" id="UP001281147"/>
    </source>
</evidence>
<dbReference type="Proteomes" id="UP001281147">
    <property type="component" value="Unassembled WGS sequence"/>
</dbReference>
<protein>
    <submittedName>
        <fullName evidence="1">Uncharacterized protein</fullName>
    </submittedName>
</protein>
<keyword evidence="2" id="KW-1185">Reference proteome</keyword>
<name>A0ACC3MSY2_9PEZI</name>
<proteinExistence type="predicted"/>
<comment type="caution">
    <text evidence="1">The sequence shown here is derived from an EMBL/GenBank/DDBJ whole genome shotgun (WGS) entry which is preliminary data.</text>
</comment>
<reference evidence="1" key="1">
    <citation type="submission" date="2023-07" db="EMBL/GenBank/DDBJ databases">
        <title>Black Yeasts Isolated from many extreme environments.</title>
        <authorList>
            <person name="Coleine C."/>
            <person name="Stajich J.E."/>
            <person name="Selbmann L."/>
        </authorList>
    </citation>
    <scope>NUCLEOTIDE SEQUENCE</scope>
    <source>
        <strain evidence="1">CCFEE 5714</strain>
    </source>
</reference>
<organism evidence="1 2">
    <name type="scientific">Vermiconidia calcicola</name>
    <dbReference type="NCBI Taxonomy" id="1690605"/>
    <lineage>
        <taxon>Eukaryota</taxon>
        <taxon>Fungi</taxon>
        <taxon>Dikarya</taxon>
        <taxon>Ascomycota</taxon>
        <taxon>Pezizomycotina</taxon>
        <taxon>Dothideomycetes</taxon>
        <taxon>Dothideomycetidae</taxon>
        <taxon>Mycosphaerellales</taxon>
        <taxon>Extremaceae</taxon>
        <taxon>Vermiconidia</taxon>
    </lineage>
</organism>
<evidence type="ECO:0000313" key="1">
    <source>
        <dbReference type="EMBL" id="KAK3701868.1"/>
    </source>
</evidence>
<gene>
    <name evidence="1" type="ORF">LTR37_015179</name>
</gene>
<sequence>MSLYRGVALITGAASGIGQATAVSFAREGCKQIAITDLDEAGLDETAKLIQDAAKDAAHQGDVLIHQERTNVAAEDEVSGLLDAVVEHFGRIDYAANCAGRDRTLNVVMKQG</sequence>